<evidence type="ECO:0000256" key="1">
    <source>
        <dbReference type="SAM" id="MobiDB-lite"/>
    </source>
</evidence>
<dbReference type="InterPro" id="IPR012899">
    <property type="entry name" value="LTXXQ"/>
</dbReference>
<dbReference type="Pfam" id="PF07813">
    <property type="entry name" value="LTXXQ"/>
    <property type="match status" value="1"/>
</dbReference>
<dbReference type="GO" id="GO:0042597">
    <property type="term" value="C:periplasmic space"/>
    <property type="evidence" value="ECO:0007669"/>
    <property type="project" value="InterPro"/>
</dbReference>
<keyword evidence="4" id="KW-1185">Reference proteome</keyword>
<protein>
    <submittedName>
        <fullName evidence="3">LTXXQ motif family protein</fullName>
    </submittedName>
</protein>
<dbReference type="RefSeq" id="WP_133473241.1">
    <property type="nucleotide sequence ID" value="NZ_SNWP01000010.1"/>
</dbReference>
<accession>A0A4R6J1A6</accession>
<dbReference type="Gene3D" id="1.20.120.1490">
    <property type="match status" value="1"/>
</dbReference>
<dbReference type="Proteomes" id="UP000295741">
    <property type="component" value="Unassembled WGS sequence"/>
</dbReference>
<proteinExistence type="predicted"/>
<feature type="compositionally biased region" description="Pro residues" evidence="1">
    <location>
        <begin position="155"/>
        <end position="173"/>
    </location>
</feature>
<name>A0A4R6J1A6_9BACT</name>
<feature type="transmembrane region" description="Helical" evidence="2">
    <location>
        <begin position="9"/>
        <end position="30"/>
    </location>
</feature>
<keyword evidence="2" id="KW-0472">Membrane</keyword>
<dbReference type="OrthoDB" id="595025at2"/>
<sequence length="183" mass="20798">MNFIAKNKWLTVAFVILILLNVTTLAVFWWSKKVPLEEAVPPQGGAMTFLIKELQLDSAQQQQLIVFRDEHRSATREIRKKNREAKETFFSLLEKEGITATEIDQAATVSARYDAELSKITFDHFKKIRSICTPVQQKKFDEIIHEVLRMLSGPQGPPPPRDGRPPGPHPDGPPPHERPAPEK</sequence>
<keyword evidence="2" id="KW-0812">Transmembrane</keyword>
<gene>
    <name evidence="3" type="ORF">BC659_0683</name>
</gene>
<keyword evidence="2" id="KW-1133">Transmembrane helix</keyword>
<dbReference type="EMBL" id="SNWP01000010">
    <property type="protein sequence ID" value="TDO28607.1"/>
    <property type="molecule type" value="Genomic_DNA"/>
</dbReference>
<comment type="caution">
    <text evidence="3">The sequence shown here is derived from an EMBL/GenBank/DDBJ whole genome shotgun (WGS) entry which is preliminary data.</text>
</comment>
<dbReference type="AlphaFoldDB" id="A0A4R6J1A6"/>
<evidence type="ECO:0000256" key="2">
    <source>
        <dbReference type="SAM" id="Phobius"/>
    </source>
</evidence>
<feature type="compositionally biased region" description="Basic and acidic residues" evidence="1">
    <location>
        <begin position="174"/>
        <end position="183"/>
    </location>
</feature>
<reference evidence="3 4" key="1">
    <citation type="submission" date="2019-03" db="EMBL/GenBank/DDBJ databases">
        <title>Genomic Encyclopedia of Archaeal and Bacterial Type Strains, Phase II (KMG-II): from individual species to whole genera.</title>
        <authorList>
            <person name="Goeker M."/>
        </authorList>
    </citation>
    <scope>NUCLEOTIDE SEQUENCE [LARGE SCALE GENOMIC DNA]</scope>
    <source>
        <strain evidence="3 4">DSM 28323</strain>
    </source>
</reference>
<organism evidence="3 4">
    <name type="scientific">Sediminibacterium goheungense</name>
    <dbReference type="NCBI Taxonomy" id="1086393"/>
    <lineage>
        <taxon>Bacteria</taxon>
        <taxon>Pseudomonadati</taxon>
        <taxon>Bacteroidota</taxon>
        <taxon>Chitinophagia</taxon>
        <taxon>Chitinophagales</taxon>
        <taxon>Chitinophagaceae</taxon>
        <taxon>Sediminibacterium</taxon>
    </lineage>
</organism>
<feature type="region of interest" description="Disordered" evidence="1">
    <location>
        <begin position="150"/>
        <end position="183"/>
    </location>
</feature>
<evidence type="ECO:0000313" key="3">
    <source>
        <dbReference type="EMBL" id="TDO28607.1"/>
    </source>
</evidence>
<evidence type="ECO:0000313" key="4">
    <source>
        <dbReference type="Proteomes" id="UP000295741"/>
    </source>
</evidence>